<evidence type="ECO:0000313" key="3">
    <source>
        <dbReference type="Proteomes" id="UP000186235"/>
    </source>
</evidence>
<organism evidence="2 3">
    <name type="scientific">Cellulosimicrobium aquatile</name>
    <dbReference type="NCBI Taxonomy" id="1612203"/>
    <lineage>
        <taxon>Bacteria</taxon>
        <taxon>Bacillati</taxon>
        <taxon>Actinomycetota</taxon>
        <taxon>Actinomycetes</taxon>
        <taxon>Micrococcales</taxon>
        <taxon>Promicromonosporaceae</taxon>
        <taxon>Cellulosimicrobium</taxon>
    </lineage>
</organism>
<proteinExistence type="predicted"/>
<dbReference type="InterPro" id="IPR032330">
    <property type="entry name" value="EF-G-binding_C"/>
</dbReference>
<keyword evidence="3" id="KW-1185">Reference proteome</keyword>
<evidence type="ECO:0000313" key="2">
    <source>
        <dbReference type="EMBL" id="SIP93333.1"/>
    </source>
</evidence>
<dbReference type="Pfam" id="PF16571">
    <property type="entry name" value="FBP_C"/>
    <property type="match status" value="1"/>
</dbReference>
<evidence type="ECO:0000259" key="1">
    <source>
        <dbReference type="Pfam" id="PF16571"/>
    </source>
</evidence>
<feature type="domain" description="Elongation factor G-binding protein C-terminal treble-clef zinc-finger" evidence="1">
    <location>
        <begin position="9"/>
        <end position="160"/>
    </location>
</feature>
<name>A0A1N6NMT6_9MICO</name>
<dbReference type="GeneID" id="95684320"/>
<dbReference type="AlphaFoldDB" id="A0A1N6NMT6"/>
<gene>
    <name evidence="2" type="ORF">SAMN05518682_0594</name>
</gene>
<dbReference type="Proteomes" id="UP000186235">
    <property type="component" value="Unassembled WGS sequence"/>
</dbReference>
<accession>A0A1N6NMT6</accession>
<dbReference type="EMBL" id="FTMI01000001">
    <property type="protein sequence ID" value="SIP93333.1"/>
    <property type="molecule type" value="Genomic_DNA"/>
</dbReference>
<sequence>MRALTRAEARSAIVNVDPAEGKVRLPGHFDALRWEELDYLGWRDPRAPSRAFLVADVDGRAVGALLRQSPSHAEAGSRAVMCALCRFSRRFNEVALFAAHRPSRDPRKRLSSVGLLLCTDLDCHRNVGTVRSGGPLDPPPDEVVRTRREGLRARTVAFLHTLTDGAPTARTRSR</sequence>
<keyword evidence="2" id="KW-0863">Zinc-finger</keyword>
<dbReference type="RefSeq" id="WP_061267213.1">
    <property type="nucleotide sequence ID" value="NZ_FTMI01000001.1"/>
</dbReference>
<keyword evidence="2" id="KW-0479">Metal-binding</keyword>
<reference evidence="3" key="1">
    <citation type="submission" date="2017-01" db="EMBL/GenBank/DDBJ databases">
        <authorList>
            <person name="Varghese N."/>
            <person name="Submissions S."/>
        </authorList>
    </citation>
    <scope>NUCLEOTIDE SEQUENCE [LARGE SCALE GENOMIC DNA]</scope>
    <source>
        <strain evidence="3">3bp</strain>
    </source>
</reference>
<dbReference type="GO" id="GO:0008270">
    <property type="term" value="F:zinc ion binding"/>
    <property type="evidence" value="ECO:0007669"/>
    <property type="project" value="UniProtKB-KW"/>
</dbReference>
<keyword evidence="2" id="KW-0862">Zinc</keyword>
<protein>
    <submittedName>
        <fullName evidence="2">FBP C-terminal treble-clef zinc-finger</fullName>
    </submittedName>
</protein>